<evidence type="ECO:0000256" key="2">
    <source>
        <dbReference type="ARBA" id="ARBA00022723"/>
    </source>
</evidence>
<feature type="region of interest" description="Disordered" evidence="6">
    <location>
        <begin position="105"/>
        <end position="137"/>
    </location>
</feature>
<dbReference type="InterPro" id="IPR008906">
    <property type="entry name" value="HATC_C_dom"/>
</dbReference>
<keyword evidence="5" id="KW-0539">Nucleus</keyword>
<gene>
    <name evidence="8" type="ORF">PSTG_02105</name>
</gene>
<dbReference type="SUPFAM" id="SSF53098">
    <property type="entry name" value="Ribonuclease H-like"/>
    <property type="match status" value="1"/>
</dbReference>
<organism evidence="8 9">
    <name type="scientific">Puccinia striiformis f. sp. tritici PST-78</name>
    <dbReference type="NCBI Taxonomy" id="1165861"/>
    <lineage>
        <taxon>Eukaryota</taxon>
        <taxon>Fungi</taxon>
        <taxon>Dikarya</taxon>
        <taxon>Basidiomycota</taxon>
        <taxon>Pucciniomycotina</taxon>
        <taxon>Pucciniomycetes</taxon>
        <taxon>Pucciniales</taxon>
        <taxon>Pucciniaceae</taxon>
        <taxon>Puccinia</taxon>
    </lineage>
</organism>
<dbReference type="Pfam" id="PF05699">
    <property type="entry name" value="Dimer_Tnp_hAT"/>
    <property type="match status" value="1"/>
</dbReference>
<dbReference type="InterPro" id="IPR052035">
    <property type="entry name" value="ZnF_BED_domain_contain"/>
</dbReference>
<feature type="compositionally biased region" description="Polar residues" evidence="6">
    <location>
        <begin position="116"/>
        <end position="125"/>
    </location>
</feature>
<name>A0A0L0VZJ0_9BASI</name>
<evidence type="ECO:0000313" key="9">
    <source>
        <dbReference type="Proteomes" id="UP000054564"/>
    </source>
</evidence>
<dbReference type="GO" id="GO:0046983">
    <property type="term" value="F:protein dimerization activity"/>
    <property type="evidence" value="ECO:0007669"/>
    <property type="project" value="InterPro"/>
</dbReference>
<protein>
    <recommendedName>
        <fullName evidence="7">HAT C-terminal dimerisation domain-containing protein</fullName>
    </recommendedName>
</protein>
<evidence type="ECO:0000256" key="4">
    <source>
        <dbReference type="ARBA" id="ARBA00022833"/>
    </source>
</evidence>
<evidence type="ECO:0000256" key="5">
    <source>
        <dbReference type="ARBA" id="ARBA00023242"/>
    </source>
</evidence>
<dbReference type="GO" id="GO:0005634">
    <property type="term" value="C:nucleus"/>
    <property type="evidence" value="ECO:0007669"/>
    <property type="project" value="UniProtKB-SubCell"/>
</dbReference>
<dbReference type="OrthoDB" id="2505875at2759"/>
<comment type="caution">
    <text evidence="8">The sequence shown here is derived from an EMBL/GenBank/DDBJ whole genome shotgun (WGS) entry which is preliminary data.</text>
</comment>
<sequence>MTKRMEGNWSIASMVIYEYVRLINCLEKKMETASESSLEPMFPPMIRIARKYLNIALKCDTIVMATFLHPAWRMMLFTKRFTSATTRITVLINSKFIEREALLESMKPPTPPPKPSQSDENLNEPSDSEGDEFNFYPSNPDALEINTKLERYNNGDFPMDKKGNLLGWWKAHAKDFPVMASLARDYHACAASLATVERTFSAAADVCASGRAGLAVRTIERCISSHMWLCDGVRLKGEFANCQSVFDAAAESANFKKRTNEANKKANADKAKAAKAQAEKGKK</sequence>
<keyword evidence="4" id="KW-0862">Zinc</keyword>
<dbReference type="Proteomes" id="UP000054564">
    <property type="component" value="Unassembled WGS sequence"/>
</dbReference>
<feature type="domain" description="HAT C-terminal dimerisation" evidence="7">
    <location>
        <begin position="157"/>
        <end position="229"/>
    </location>
</feature>
<reference evidence="9" key="1">
    <citation type="submission" date="2014-03" db="EMBL/GenBank/DDBJ databases">
        <title>The Genome Sequence of Puccinia striiformis f. sp. tritici PST-78.</title>
        <authorList>
            <consortium name="The Broad Institute Genome Sequencing Platform"/>
            <person name="Cuomo C."/>
            <person name="Hulbert S."/>
            <person name="Chen X."/>
            <person name="Walker B."/>
            <person name="Young S.K."/>
            <person name="Zeng Q."/>
            <person name="Gargeya S."/>
            <person name="Fitzgerald M."/>
            <person name="Haas B."/>
            <person name="Abouelleil A."/>
            <person name="Alvarado L."/>
            <person name="Arachchi H.M."/>
            <person name="Berlin A.M."/>
            <person name="Chapman S.B."/>
            <person name="Goldberg J."/>
            <person name="Griggs A."/>
            <person name="Gujja S."/>
            <person name="Hansen M."/>
            <person name="Howarth C."/>
            <person name="Imamovic A."/>
            <person name="Larimer J."/>
            <person name="McCowan C."/>
            <person name="Montmayeur A."/>
            <person name="Murphy C."/>
            <person name="Neiman D."/>
            <person name="Pearson M."/>
            <person name="Priest M."/>
            <person name="Roberts A."/>
            <person name="Saif S."/>
            <person name="Shea T."/>
            <person name="Sisk P."/>
            <person name="Sykes S."/>
            <person name="Wortman J."/>
            <person name="Nusbaum C."/>
            <person name="Birren B."/>
        </authorList>
    </citation>
    <scope>NUCLEOTIDE SEQUENCE [LARGE SCALE GENOMIC DNA]</scope>
    <source>
        <strain evidence="9">race PST-78</strain>
    </source>
</reference>
<dbReference type="PANTHER" id="PTHR46481:SF10">
    <property type="entry name" value="ZINC FINGER BED DOMAIN-CONTAINING PROTEIN 39"/>
    <property type="match status" value="1"/>
</dbReference>
<keyword evidence="2" id="KW-0479">Metal-binding</keyword>
<evidence type="ECO:0000256" key="6">
    <source>
        <dbReference type="SAM" id="MobiDB-lite"/>
    </source>
</evidence>
<dbReference type="GO" id="GO:0008270">
    <property type="term" value="F:zinc ion binding"/>
    <property type="evidence" value="ECO:0007669"/>
    <property type="project" value="UniProtKB-KW"/>
</dbReference>
<keyword evidence="9" id="KW-1185">Reference proteome</keyword>
<evidence type="ECO:0000256" key="3">
    <source>
        <dbReference type="ARBA" id="ARBA00022771"/>
    </source>
</evidence>
<dbReference type="EMBL" id="AJIL01000011">
    <property type="protein sequence ID" value="KNF04617.1"/>
    <property type="molecule type" value="Genomic_DNA"/>
</dbReference>
<feature type="region of interest" description="Disordered" evidence="6">
    <location>
        <begin position="259"/>
        <end position="283"/>
    </location>
</feature>
<dbReference type="PANTHER" id="PTHR46481">
    <property type="entry name" value="ZINC FINGER BED DOMAIN-CONTAINING PROTEIN 4"/>
    <property type="match status" value="1"/>
</dbReference>
<dbReference type="InterPro" id="IPR012337">
    <property type="entry name" value="RNaseH-like_sf"/>
</dbReference>
<proteinExistence type="predicted"/>
<keyword evidence="3" id="KW-0863">Zinc-finger</keyword>
<evidence type="ECO:0000313" key="8">
    <source>
        <dbReference type="EMBL" id="KNF04617.1"/>
    </source>
</evidence>
<dbReference type="AlphaFoldDB" id="A0A0L0VZJ0"/>
<comment type="subcellular location">
    <subcellularLocation>
        <location evidence="1">Nucleus</location>
    </subcellularLocation>
</comment>
<evidence type="ECO:0000256" key="1">
    <source>
        <dbReference type="ARBA" id="ARBA00004123"/>
    </source>
</evidence>
<evidence type="ECO:0000259" key="7">
    <source>
        <dbReference type="Pfam" id="PF05699"/>
    </source>
</evidence>
<accession>A0A0L0VZJ0</accession>